<feature type="region of interest" description="Disordered" evidence="1">
    <location>
        <begin position="1"/>
        <end position="30"/>
    </location>
</feature>
<evidence type="ECO:0000256" key="1">
    <source>
        <dbReference type="SAM" id="MobiDB-lite"/>
    </source>
</evidence>
<keyword evidence="2" id="KW-1133">Transmembrane helix</keyword>
<feature type="domain" description="DUF7344" evidence="3">
    <location>
        <begin position="44"/>
        <end position="123"/>
    </location>
</feature>
<dbReference type="Pfam" id="PF24035">
    <property type="entry name" value="DUF7344"/>
    <property type="match status" value="1"/>
</dbReference>
<dbReference type="EMBL" id="JAOPKD010000003">
    <property type="protein sequence ID" value="MCU4726374.1"/>
    <property type="molecule type" value="Genomic_DNA"/>
</dbReference>
<proteinExistence type="predicted"/>
<evidence type="ECO:0000313" key="4">
    <source>
        <dbReference type="EMBL" id="MCU4718185.1"/>
    </source>
</evidence>
<keyword evidence="6" id="KW-1185">Reference proteome</keyword>
<dbReference type="EMBL" id="JAOPKC010000008">
    <property type="protein sequence ID" value="MCU4718185.1"/>
    <property type="molecule type" value="Genomic_DNA"/>
</dbReference>
<evidence type="ECO:0000313" key="7">
    <source>
        <dbReference type="Proteomes" id="UP001209746"/>
    </source>
</evidence>
<evidence type="ECO:0000259" key="3">
    <source>
        <dbReference type="Pfam" id="PF24035"/>
    </source>
</evidence>
<dbReference type="Proteomes" id="UP001208186">
    <property type="component" value="Unassembled WGS sequence"/>
</dbReference>
<feature type="transmembrane region" description="Helical" evidence="2">
    <location>
        <begin position="172"/>
        <end position="191"/>
    </location>
</feature>
<evidence type="ECO:0000256" key="2">
    <source>
        <dbReference type="SAM" id="Phobius"/>
    </source>
</evidence>
<dbReference type="Proteomes" id="UP001209746">
    <property type="component" value="Unassembled WGS sequence"/>
</dbReference>
<feature type="compositionally biased region" description="Polar residues" evidence="1">
    <location>
        <begin position="1"/>
        <end position="12"/>
    </location>
</feature>
<feature type="transmembrane region" description="Helical" evidence="2">
    <location>
        <begin position="148"/>
        <end position="166"/>
    </location>
</feature>
<sequence length="197" mass="21084">MSEATSSQTDLPTSFPEKVTEGGSLDAGADSGSDLRQLSLDAIFDALKNARRRRTLQYLGASDGSVKLGELAERIAADENGKSIAEITYAERKRVYVALYQCHLPKLDDIGLVSYDESRGIVTLRESAAQLRPYLEGPPSTDHWYRHYTAIVGVGALALGGSWLFALSAGGVQLVLLGVLMAVAVCATAHARNVSSR</sequence>
<evidence type="ECO:0000313" key="6">
    <source>
        <dbReference type="Proteomes" id="UP001208186"/>
    </source>
</evidence>
<dbReference type="Gene3D" id="1.10.10.10">
    <property type="entry name" value="Winged helix-like DNA-binding domain superfamily/Winged helix DNA-binding domain"/>
    <property type="match status" value="1"/>
</dbReference>
<dbReference type="RefSeq" id="WP_315908945.1">
    <property type="nucleotide sequence ID" value="NZ_JAOPKC010000008.1"/>
</dbReference>
<dbReference type="InterPro" id="IPR055768">
    <property type="entry name" value="DUF7344"/>
</dbReference>
<name>A0AAE3LGZ1_9EURY</name>
<reference evidence="5" key="1">
    <citation type="submission" date="2023-02" db="EMBL/GenBank/DDBJ databases">
        <title>Enrichment on poylsaccharides allowed isolation of novel metabolic and taxonomic groups of Haloarchaea.</title>
        <authorList>
            <person name="Sorokin D.Y."/>
            <person name="Elcheninov A.G."/>
            <person name="Khizhniak T.V."/>
            <person name="Kolganova T.V."/>
            <person name="Kublanov I.V."/>
        </authorList>
    </citation>
    <scope>NUCLEOTIDE SEQUENCE</scope>
    <source>
        <strain evidence="4 6">HArc-curdl5-1</strain>
        <strain evidence="5">HArc-curdl7</strain>
    </source>
</reference>
<dbReference type="InterPro" id="IPR036388">
    <property type="entry name" value="WH-like_DNA-bd_sf"/>
</dbReference>
<protein>
    <submittedName>
        <fullName evidence="5">ArsR family transcriptional regulator</fullName>
    </submittedName>
</protein>
<comment type="caution">
    <text evidence="5">The sequence shown here is derived from an EMBL/GenBank/DDBJ whole genome shotgun (WGS) entry which is preliminary data.</text>
</comment>
<dbReference type="AlphaFoldDB" id="A0AAE3LGZ1"/>
<keyword evidence="2" id="KW-0472">Membrane</keyword>
<gene>
    <name evidence="5" type="ORF">OB914_05245</name>
    <name evidence="4" type="ORF">OB916_08930</name>
</gene>
<evidence type="ECO:0000313" key="5">
    <source>
        <dbReference type="EMBL" id="MCU4726374.1"/>
    </source>
</evidence>
<accession>A0AAE3LGZ1</accession>
<keyword evidence="2" id="KW-0812">Transmembrane</keyword>
<organism evidence="5 7">
    <name type="scientific">Halapricum hydrolyticum</name>
    <dbReference type="NCBI Taxonomy" id="2979991"/>
    <lineage>
        <taxon>Archaea</taxon>
        <taxon>Methanobacteriati</taxon>
        <taxon>Methanobacteriota</taxon>
        <taxon>Stenosarchaea group</taxon>
        <taxon>Halobacteria</taxon>
        <taxon>Halobacteriales</taxon>
        <taxon>Haloarculaceae</taxon>
        <taxon>Halapricum</taxon>
    </lineage>
</organism>